<protein>
    <submittedName>
        <fullName evidence="3">Glycerophosphoryl diester phosphodiesterase membrane domain-containing protein</fullName>
    </submittedName>
</protein>
<keyword evidence="2" id="KW-0472">Membrane</keyword>
<feature type="compositionally biased region" description="Basic and acidic residues" evidence="1">
    <location>
        <begin position="28"/>
        <end position="54"/>
    </location>
</feature>
<dbReference type="Proteomes" id="UP001501447">
    <property type="component" value="Unassembled WGS sequence"/>
</dbReference>
<feature type="transmembrane region" description="Helical" evidence="2">
    <location>
        <begin position="327"/>
        <end position="347"/>
    </location>
</feature>
<reference evidence="3 4" key="1">
    <citation type="journal article" date="2019" name="Int. J. Syst. Evol. Microbiol.">
        <title>The Global Catalogue of Microorganisms (GCM) 10K type strain sequencing project: providing services to taxonomists for standard genome sequencing and annotation.</title>
        <authorList>
            <consortium name="The Broad Institute Genomics Platform"/>
            <consortium name="The Broad Institute Genome Sequencing Center for Infectious Disease"/>
            <person name="Wu L."/>
            <person name="Ma J."/>
        </authorList>
    </citation>
    <scope>NUCLEOTIDE SEQUENCE [LARGE SCALE GENOMIC DNA]</scope>
    <source>
        <strain evidence="3 4">JCM 16373</strain>
    </source>
</reference>
<feature type="transmembrane region" description="Helical" evidence="2">
    <location>
        <begin position="140"/>
        <end position="163"/>
    </location>
</feature>
<feature type="transmembrane region" description="Helical" evidence="2">
    <location>
        <begin position="241"/>
        <end position="266"/>
    </location>
</feature>
<evidence type="ECO:0000313" key="3">
    <source>
        <dbReference type="EMBL" id="GAA2636008.1"/>
    </source>
</evidence>
<evidence type="ECO:0000256" key="2">
    <source>
        <dbReference type="SAM" id="Phobius"/>
    </source>
</evidence>
<feature type="compositionally biased region" description="Low complexity" evidence="1">
    <location>
        <begin position="1"/>
        <end position="23"/>
    </location>
</feature>
<dbReference type="PANTHER" id="PTHR33133">
    <property type="entry name" value="OS08G0107100 PROTEIN-RELATED"/>
    <property type="match status" value="1"/>
</dbReference>
<name>A0ABN3QVQ9_9ACTN</name>
<keyword evidence="2" id="KW-1133">Transmembrane helix</keyword>
<accession>A0ABN3QVQ9</accession>
<sequence length="417" mass="43577">MNDSPGSASPGPSSSETSSSETSQGAPDDDKERTAPEATPQDRSRTHPATDRTPHNWAAQQPPAVPRQGGPQRWGDAGATRPSSSPRPGAIGGGRNKSWNTNWSQYQQAAKPGVIPLRPLGIAEILDGAMNTMRVHWRGALGISLTVAIITELATTIALHVWFRDDNQLAALAKNDSPSFEDLNHALTGSLGSLSVTALIAMLGSVITTGMLTIVVSRAVLGRQITIAEAWRDSRPQLLRLLGLLILIPLLVSAVVTLCLLPGLLATLAGSANAGLSLLSLGVIGAAVAGTWTWVRLCLSAPALMLEKQSVLTSMRRSAKLVRGSGWRILVIQLFTGLLVLAISFVVQLPTAAIATLLGDGAGSSLITGAGSVIASAIALSLSAGITALLYLDQRIRRESLDLELARAAAAPGHERE</sequence>
<keyword evidence="4" id="KW-1185">Reference proteome</keyword>
<feature type="region of interest" description="Disordered" evidence="1">
    <location>
        <begin position="1"/>
        <end position="100"/>
    </location>
</feature>
<organism evidence="3 4">
    <name type="scientific">Streptomyces axinellae</name>
    <dbReference type="NCBI Taxonomy" id="552788"/>
    <lineage>
        <taxon>Bacteria</taxon>
        <taxon>Bacillati</taxon>
        <taxon>Actinomycetota</taxon>
        <taxon>Actinomycetes</taxon>
        <taxon>Kitasatosporales</taxon>
        <taxon>Streptomycetaceae</taxon>
        <taxon>Streptomyces</taxon>
    </lineage>
</organism>
<dbReference type="PANTHER" id="PTHR33133:SF1">
    <property type="entry name" value="EXPRESSED PROTEIN-RELATED"/>
    <property type="match status" value="1"/>
</dbReference>
<comment type="caution">
    <text evidence="3">The sequence shown here is derived from an EMBL/GenBank/DDBJ whole genome shotgun (WGS) entry which is preliminary data.</text>
</comment>
<gene>
    <name evidence="3" type="ORF">GCM10009863_60620</name>
</gene>
<keyword evidence="2" id="KW-0812">Transmembrane</keyword>
<feature type="transmembrane region" description="Helical" evidence="2">
    <location>
        <begin position="367"/>
        <end position="392"/>
    </location>
</feature>
<evidence type="ECO:0000313" key="4">
    <source>
        <dbReference type="Proteomes" id="UP001501447"/>
    </source>
</evidence>
<evidence type="ECO:0000256" key="1">
    <source>
        <dbReference type="SAM" id="MobiDB-lite"/>
    </source>
</evidence>
<dbReference type="EMBL" id="BAAARJ010000026">
    <property type="protein sequence ID" value="GAA2636008.1"/>
    <property type="molecule type" value="Genomic_DNA"/>
</dbReference>
<feature type="transmembrane region" description="Helical" evidence="2">
    <location>
        <begin position="278"/>
        <end position="306"/>
    </location>
</feature>
<feature type="transmembrane region" description="Helical" evidence="2">
    <location>
        <begin position="198"/>
        <end position="221"/>
    </location>
</feature>
<proteinExistence type="predicted"/>
<dbReference type="RefSeq" id="WP_344570255.1">
    <property type="nucleotide sequence ID" value="NZ_BAAARJ010000026.1"/>
</dbReference>